<organism evidence="2 3">
    <name type="scientific">Nocardia niwae</name>
    <dbReference type="NCBI Taxonomy" id="626084"/>
    <lineage>
        <taxon>Bacteria</taxon>
        <taxon>Bacillati</taxon>
        <taxon>Actinomycetota</taxon>
        <taxon>Actinomycetes</taxon>
        <taxon>Mycobacteriales</taxon>
        <taxon>Nocardiaceae</taxon>
        <taxon>Nocardia</taxon>
    </lineage>
</organism>
<accession>A0ABV2XK78</accession>
<comment type="caution">
    <text evidence="2">The sequence shown here is derived from an EMBL/GenBank/DDBJ whole genome shotgun (WGS) entry which is preliminary data.</text>
</comment>
<gene>
    <name evidence="2" type="ORF">ABZ507_31300</name>
</gene>
<keyword evidence="3" id="KW-1185">Reference proteome</keyword>
<dbReference type="Proteomes" id="UP001550535">
    <property type="component" value="Unassembled WGS sequence"/>
</dbReference>
<protein>
    <submittedName>
        <fullName evidence="2">Uncharacterized protein</fullName>
    </submittedName>
</protein>
<feature type="region of interest" description="Disordered" evidence="1">
    <location>
        <begin position="1"/>
        <end position="22"/>
    </location>
</feature>
<feature type="compositionally biased region" description="Basic residues" evidence="1">
    <location>
        <begin position="1"/>
        <end position="11"/>
    </location>
</feature>
<name>A0ABV2XK78_9NOCA</name>
<proteinExistence type="predicted"/>
<evidence type="ECO:0000256" key="1">
    <source>
        <dbReference type="SAM" id="MobiDB-lite"/>
    </source>
</evidence>
<reference evidence="2 3" key="1">
    <citation type="submission" date="2024-06" db="EMBL/GenBank/DDBJ databases">
        <title>The Natural Products Discovery Center: Release of the First 8490 Sequenced Strains for Exploring Actinobacteria Biosynthetic Diversity.</title>
        <authorList>
            <person name="Kalkreuter E."/>
            <person name="Kautsar S.A."/>
            <person name="Yang D."/>
            <person name="Bader C.D."/>
            <person name="Teijaro C.N."/>
            <person name="Fluegel L."/>
            <person name="Davis C.M."/>
            <person name="Simpson J.R."/>
            <person name="Lauterbach L."/>
            <person name="Steele A.D."/>
            <person name="Gui C."/>
            <person name="Meng S."/>
            <person name="Li G."/>
            <person name="Viehrig K."/>
            <person name="Ye F."/>
            <person name="Su P."/>
            <person name="Kiefer A.F."/>
            <person name="Nichols A."/>
            <person name="Cepeda A.J."/>
            <person name="Yan W."/>
            <person name="Fan B."/>
            <person name="Jiang Y."/>
            <person name="Adhikari A."/>
            <person name="Zheng C.-J."/>
            <person name="Schuster L."/>
            <person name="Cowan T.M."/>
            <person name="Smanski M.J."/>
            <person name="Chevrette M.G."/>
            <person name="De Carvalho L.P.S."/>
            <person name="Shen B."/>
        </authorList>
    </citation>
    <scope>NUCLEOTIDE SEQUENCE [LARGE SCALE GENOMIC DNA]</scope>
    <source>
        <strain evidence="2 3">NPDC019434</strain>
    </source>
</reference>
<evidence type="ECO:0000313" key="2">
    <source>
        <dbReference type="EMBL" id="MEU2126304.1"/>
    </source>
</evidence>
<dbReference type="EMBL" id="JBEYBR010000129">
    <property type="protein sequence ID" value="MEU2126304.1"/>
    <property type="molecule type" value="Genomic_DNA"/>
</dbReference>
<feature type="region of interest" description="Disordered" evidence="1">
    <location>
        <begin position="46"/>
        <end position="68"/>
    </location>
</feature>
<evidence type="ECO:0000313" key="3">
    <source>
        <dbReference type="Proteomes" id="UP001550535"/>
    </source>
</evidence>
<dbReference type="RefSeq" id="WP_157114658.1">
    <property type="nucleotide sequence ID" value="NZ_JBEYBM010000007.1"/>
</dbReference>
<sequence length="68" mass="6981">MNITSRMRRQPHSPADAVAPAMAPMVGADRSGGLVRAGGIEAIGPVRGRRRAEPMSPSGDVDCPAATV</sequence>